<keyword evidence="1" id="KW-0479">Metal-binding</keyword>
<organism evidence="5 6">
    <name type="scientific">Aeromonas veronii</name>
    <dbReference type="NCBI Taxonomy" id="654"/>
    <lineage>
        <taxon>Bacteria</taxon>
        <taxon>Pseudomonadati</taxon>
        <taxon>Pseudomonadota</taxon>
        <taxon>Gammaproteobacteria</taxon>
        <taxon>Aeromonadales</taxon>
        <taxon>Aeromonadaceae</taxon>
        <taxon>Aeromonas</taxon>
    </lineage>
</organism>
<dbReference type="AlphaFoldDB" id="A0A6S5CY26"/>
<name>A0A6S5CY26_AERVE</name>
<feature type="region of interest" description="Disordered" evidence="3">
    <location>
        <begin position="761"/>
        <end position="781"/>
    </location>
</feature>
<dbReference type="InterPro" id="IPR008707">
    <property type="entry name" value="B-propeller_PilY1"/>
</dbReference>
<evidence type="ECO:0000256" key="2">
    <source>
        <dbReference type="ARBA" id="ARBA00022837"/>
    </source>
</evidence>
<protein>
    <recommendedName>
        <fullName evidence="4">PilY1 beta-propeller domain-containing protein</fullName>
    </recommendedName>
</protein>
<keyword evidence="2" id="KW-0106">Calcium</keyword>
<evidence type="ECO:0000259" key="4">
    <source>
        <dbReference type="Pfam" id="PF05567"/>
    </source>
</evidence>
<feature type="domain" description="PilY1 beta-propeller" evidence="4">
    <location>
        <begin position="267"/>
        <end position="508"/>
    </location>
</feature>
<dbReference type="Pfam" id="PF05567">
    <property type="entry name" value="T4P_PilY1"/>
    <property type="match status" value="1"/>
</dbReference>
<evidence type="ECO:0000256" key="1">
    <source>
        <dbReference type="ARBA" id="ARBA00022723"/>
    </source>
</evidence>
<dbReference type="Proteomes" id="UP000515442">
    <property type="component" value="Chromosome"/>
</dbReference>
<sequence>MKNNDVNTSATGKQTVTTFTVGFGDEAITGAGTLLAETARRGGGKYYPATDATQLNEALKSSLLAILKMNTSLVSPAIATNNFDRTRSLNNIYYAMFEPGAGPRWKGNLKKLALAPEKGYVVDQSGMPAIASDGTILEAAITFWSSTSDGNKVAEGGIQEMLAAKTNRNIYIIPPSTSTTNALIAFSKSNLESMAGGATQLRTVMSLNSTDNMDDLLNWVKGGDAFDENQDGSKTDIREHILGDPLHSRPLVINYGCTKLTGQTSCTPDLRIVMGTNAGFLHMFKDSGTTVDESWAAMPYQFIANQKALRENLDSSVHLYGVDSSPTVLVNEQVKDGHIKSSQGDKVWLFTGLRGGGKAYYALNISNPDSPSLMWRLDKNSAGFGRLGETWSIPEVAFIPGYYTETAGKKNYKPVLIFSGGYDQSKSYLGQGVEDSEGLGIYIVDAEAGTLLFSFTPDPASATNKQVAGMVYSMPGSVSVLDSDGDGITDRIYAGDTGGQIWRIDLKGTDKPKWTAIKFASLGNAHLSGTAKKLEDDRRFFTQPVLVRTINKGWKYDGTKYLYSERPFDAVLIGSGDRNRPSSEATTQNVYVMLRDYNVNPTLFGIDPDTDESPSVITLEDLYDVTSDPFIGLNEDQIVNTTKALTSKLGWKFWLNESGEKSMGAGLVLQGKLYFTSFLPQVQDFQQCTIQSIGAMRQYMIDMHYGTSFKYVLDSNNQEVIQRYVEVQNKVADDLVIHGGDDGRIRIIGGAPGKEVILKDDGQGEPERCTGEGECSQGAEEAKMDMSPKKIYLYEGEQG</sequence>
<feature type="compositionally biased region" description="Basic and acidic residues" evidence="3">
    <location>
        <begin position="761"/>
        <end position="771"/>
    </location>
</feature>
<evidence type="ECO:0000313" key="5">
    <source>
        <dbReference type="EMBL" id="BBR37919.1"/>
    </source>
</evidence>
<accession>A0A6S5CY26</accession>
<reference evidence="5 6" key="1">
    <citation type="submission" date="2019-12" db="EMBL/GenBank/DDBJ databases">
        <title>complete genome sequences of Aeromonas veronii str. WP3-W19-ESBL-03 isolated from wastewater treatment plant effluent.</title>
        <authorList>
            <person name="Sekizuka T."/>
            <person name="Itokawa K."/>
            <person name="Yatsu K."/>
            <person name="Inamine Y."/>
            <person name="Kuroda M."/>
        </authorList>
    </citation>
    <scope>NUCLEOTIDE SEQUENCE [LARGE SCALE GENOMIC DNA]</scope>
    <source>
        <strain evidence="5 6">WP3-W19-ESBL-03</strain>
    </source>
</reference>
<proteinExistence type="predicted"/>
<dbReference type="EMBL" id="AP022038">
    <property type="protein sequence ID" value="BBR37919.1"/>
    <property type="molecule type" value="Genomic_DNA"/>
</dbReference>
<gene>
    <name evidence="5" type="ORF">WP3W19E03_04440</name>
</gene>
<evidence type="ECO:0000313" key="6">
    <source>
        <dbReference type="Proteomes" id="UP000515442"/>
    </source>
</evidence>
<dbReference type="GO" id="GO:0046872">
    <property type="term" value="F:metal ion binding"/>
    <property type="evidence" value="ECO:0007669"/>
    <property type="project" value="UniProtKB-KW"/>
</dbReference>
<evidence type="ECO:0000256" key="3">
    <source>
        <dbReference type="SAM" id="MobiDB-lite"/>
    </source>
</evidence>